<dbReference type="AlphaFoldDB" id="A0A484BLT3"/>
<feature type="region of interest" description="Disordered" evidence="1">
    <location>
        <begin position="1"/>
        <end position="20"/>
    </location>
</feature>
<comment type="caution">
    <text evidence="2">The sequence shown here is derived from an EMBL/GenBank/DDBJ whole genome shotgun (WGS) entry which is preliminary data.</text>
</comment>
<dbReference type="EMBL" id="LSRL02000021">
    <property type="protein sequence ID" value="TDG49733.1"/>
    <property type="molecule type" value="Genomic_DNA"/>
</dbReference>
<accession>A0A484BLT3</accession>
<reference evidence="2 3" key="1">
    <citation type="journal article" date="2019" name="J. Hered.">
        <title>An Improved Genome Assembly for Drosophila navojoa, the Basal Species in the mojavensis Cluster.</title>
        <authorList>
            <person name="Vanderlinde T."/>
            <person name="Dupim E.G."/>
            <person name="Nazario-Yepiz N.O."/>
            <person name="Carvalho A.B."/>
        </authorList>
    </citation>
    <scope>NUCLEOTIDE SEQUENCE [LARGE SCALE GENOMIC DNA]</scope>
    <source>
        <strain evidence="2">Navoj_Jal97</strain>
        <tissue evidence="2">Whole organism</tissue>
    </source>
</reference>
<proteinExistence type="predicted"/>
<keyword evidence="3" id="KW-1185">Reference proteome</keyword>
<sequence>MSFNQAAEVKPKSASFRRGGRSSFRPALAILQDLALELKQQLTEPGAAAEAATAVVTASVQWKLFRLRL</sequence>
<dbReference type="Proteomes" id="UP000295192">
    <property type="component" value="Unassembled WGS sequence"/>
</dbReference>
<protein>
    <submittedName>
        <fullName evidence="2">Uncharacterized protein</fullName>
    </submittedName>
</protein>
<gene>
    <name evidence="2" type="ORF">AWZ03_003971</name>
</gene>
<evidence type="ECO:0000313" key="3">
    <source>
        <dbReference type="Proteomes" id="UP000295192"/>
    </source>
</evidence>
<name>A0A484BLT3_DRONA</name>
<organism evidence="2 3">
    <name type="scientific">Drosophila navojoa</name>
    <name type="common">Fruit fly</name>
    <dbReference type="NCBI Taxonomy" id="7232"/>
    <lineage>
        <taxon>Eukaryota</taxon>
        <taxon>Metazoa</taxon>
        <taxon>Ecdysozoa</taxon>
        <taxon>Arthropoda</taxon>
        <taxon>Hexapoda</taxon>
        <taxon>Insecta</taxon>
        <taxon>Pterygota</taxon>
        <taxon>Neoptera</taxon>
        <taxon>Endopterygota</taxon>
        <taxon>Diptera</taxon>
        <taxon>Brachycera</taxon>
        <taxon>Muscomorpha</taxon>
        <taxon>Ephydroidea</taxon>
        <taxon>Drosophilidae</taxon>
        <taxon>Drosophila</taxon>
    </lineage>
</organism>
<evidence type="ECO:0000256" key="1">
    <source>
        <dbReference type="SAM" id="MobiDB-lite"/>
    </source>
</evidence>
<evidence type="ECO:0000313" key="2">
    <source>
        <dbReference type="EMBL" id="TDG49733.1"/>
    </source>
</evidence>